<feature type="signal peptide" evidence="1">
    <location>
        <begin position="1"/>
        <end position="19"/>
    </location>
</feature>
<evidence type="ECO:0000313" key="3">
    <source>
        <dbReference type="WBParaSite" id="nRc.2.0.1.t36367-RA"/>
    </source>
</evidence>
<reference evidence="3" key="1">
    <citation type="submission" date="2022-11" db="UniProtKB">
        <authorList>
            <consortium name="WormBaseParasite"/>
        </authorList>
    </citation>
    <scope>IDENTIFICATION</scope>
</reference>
<sequence length="90" mass="10642">MSVIYTCFVICFGIEAALCRVVDDKEDRLLDQDHNSTIVHNLQRRDMQSSTVGCRLDSTNKMMYYFVKFGRYATWSLEDRVEMVVRTKYQ</sequence>
<accession>A0A915KCD1</accession>
<organism evidence="2 3">
    <name type="scientific">Romanomermis culicivorax</name>
    <name type="common">Nematode worm</name>
    <dbReference type="NCBI Taxonomy" id="13658"/>
    <lineage>
        <taxon>Eukaryota</taxon>
        <taxon>Metazoa</taxon>
        <taxon>Ecdysozoa</taxon>
        <taxon>Nematoda</taxon>
        <taxon>Enoplea</taxon>
        <taxon>Dorylaimia</taxon>
        <taxon>Mermithida</taxon>
        <taxon>Mermithoidea</taxon>
        <taxon>Mermithidae</taxon>
        <taxon>Romanomermis</taxon>
    </lineage>
</organism>
<protein>
    <submittedName>
        <fullName evidence="3">Secreted protein</fullName>
    </submittedName>
</protein>
<keyword evidence="1" id="KW-0732">Signal</keyword>
<dbReference type="AlphaFoldDB" id="A0A915KCD1"/>
<dbReference type="WBParaSite" id="nRc.2.0.1.t36367-RA">
    <property type="protein sequence ID" value="nRc.2.0.1.t36367-RA"/>
    <property type="gene ID" value="nRc.2.0.1.g36367"/>
</dbReference>
<keyword evidence="2" id="KW-1185">Reference proteome</keyword>
<feature type="chain" id="PRO_5037987792" evidence="1">
    <location>
        <begin position="20"/>
        <end position="90"/>
    </location>
</feature>
<evidence type="ECO:0000256" key="1">
    <source>
        <dbReference type="SAM" id="SignalP"/>
    </source>
</evidence>
<proteinExistence type="predicted"/>
<evidence type="ECO:0000313" key="2">
    <source>
        <dbReference type="Proteomes" id="UP000887565"/>
    </source>
</evidence>
<name>A0A915KCD1_ROMCU</name>
<dbReference type="Proteomes" id="UP000887565">
    <property type="component" value="Unplaced"/>
</dbReference>